<feature type="compositionally biased region" description="Basic and acidic residues" evidence="1">
    <location>
        <begin position="105"/>
        <end position="124"/>
    </location>
</feature>
<comment type="caution">
    <text evidence="2">The sequence shown here is derived from an EMBL/GenBank/DDBJ whole genome shotgun (WGS) entry which is preliminary data.</text>
</comment>
<accession>A0AAV8EHE6</accession>
<evidence type="ECO:0000256" key="1">
    <source>
        <dbReference type="SAM" id="MobiDB-lite"/>
    </source>
</evidence>
<name>A0AAV8EHE6_9POAL</name>
<feature type="compositionally biased region" description="Basic and acidic residues" evidence="1">
    <location>
        <begin position="59"/>
        <end position="80"/>
    </location>
</feature>
<organism evidence="2 3">
    <name type="scientific">Rhynchospora pubera</name>
    <dbReference type="NCBI Taxonomy" id="906938"/>
    <lineage>
        <taxon>Eukaryota</taxon>
        <taxon>Viridiplantae</taxon>
        <taxon>Streptophyta</taxon>
        <taxon>Embryophyta</taxon>
        <taxon>Tracheophyta</taxon>
        <taxon>Spermatophyta</taxon>
        <taxon>Magnoliopsida</taxon>
        <taxon>Liliopsida</taxon>
        <taxon>Poales</taxon>
        <taxon>Cyperaceae</taxon>
        <taxon>Cyperoideae</taxon>
        <taxon>Rhynchosporeae</taxon>
        <taxon>Rhynchospora</taxon>
    </lineage>
</organism>
<feature type="region of interest" description="Disordered" evidence="1">
    <location>
        <begin position="1"/>
        <end position="136"/>
    </location>
</feature>
<feature type="compositionally biased region" description="Low complexity" evidence="1">
    <location>
        <begin position="31"/>
        <end position="50"/>
    </location>
</feature>
<protein>
    <submittedName>
        <fullName evidence="2">Uncharacterized protein</fullName>
    </submittedName>
</protein>
<evidence type="ECO:0000313" key="3">
    <source>
        <dbReference type="Proteomes" id="UP001140206"/>
    </source>
</evidence>
<dbReference type="Proteomes" id="UP001140206">
    <property type="component" value="Chromosome 3"/>
</dbReference>
<evidence type="ECO:0000313" key="2">
    <source>
        <dbReference type="EMBL" id="KAJ4779025.1"/>
    </source>
</evidence>
<gene>
    <name evidence="2" type="ORF">LUZ62_063282</name>
</gene>
<dbReference type="PANTHER" id="PTHR36759:SF1">
    <property type="entry name" value="DYNEIN BETA CHAIN, CILIARY PROTEIN"/>
    <property type="match status" value="1"/>
</dbReference>
<feature type="compositionally biased region" description="Low complexity" evidence="1">
    <location>
        <begin position="11"/>
        <end position="21"/>
    </location>
</feature>
<proteinExistence type="predicted"/>
<keyword evidence="3" id="KW-1185">Reference proteome</keyword>
<dbReference type="AlphaFoldDB" id="A0AAV8EHE6"/>
<sequence>MGQVLRRASGRVRPSAASSPPTARPPPEPKVSATTPSVSAAGAAANNAPPQDRLGVSDSDVRETTNDGHGTVLEDKDPGYDKMLSFMVGRITSKPGGRPEMGEASIKERYDRPLPKVRSSKADVGDSGQRPLTPGTLTIEHIHQIILLHQDKSDSQQGPMATKEIAEKFQVDVTVIEKIVQSISLPQEDTNKKSEE</sequence>
<dbReference type="EMBL" id="JAMFTS010000003">
    <property type="protein sequence ID" value="KAJ4779025.1"/>
    <property type="molecule type" value="Genomic_DNA"/>
</dbReference>
<dbReference type="PANTHER" id="PTHR36759">
    <property type="entry name" value="DYNEIN BETA CHAIN, CILIARY PROTEIN"/>
    <property type="match status" value="1"/>
</dbReference>
<reference evidence="2" key="1">
    <citation type="submission" date="2022-08" db="EMBL/GenBank/DDBJ databases">
        <authorList>
            <person name="Marques A."/>
        </authorList>
    </citation>
    <scope>NUCLEOTIDE SEQUENCE</scope>
    <source>
        <strain evidence="2">RhyPub2mFocal</strain>
        <tissue evidence="2">Leaves</tissue>
    </source>
</reference>